<organism evidence="2 3">
    <name type="scientific">Candidatus Uhrbacteria bacterium RIFCSPHIGHO2_02_FULL_57_19</name>
    <dbReference type="NCBI Taxonomy" id="1802391"/>
    <lineage>
        <taxon>Bacteria</taxon>
        <taxon>Candidatus Uhriibacteriota</taxon>
    </lineage>
</organism>
<dbReference type="Gene3D" id="3.40.50.1110">
    <property type="entry name" value="SGNH hydrolase"/>
    <property type="match status" value="1"/>
</dbReference>
<name>A0A1F7U3B9_9BACT</name>
<dbReference type="InterPro" id="IPR036514">
    <property type="entry name" value="SGNH_hydro_sf"/>
</dbReference>
<dbReference type="EMBL" id="MGDZ01000052">
    <property type="protein sequence ID" value="OGL72742.1"/>
    <property type="molecule type" value="Genomic_DNA"/>
</dbReference>
<feature type="transmembrane region" description="Helical" evidence="1">
    <location>
        <begin position="41"/>
        <end position="64"/>
    </location>
</feature>
<dbReference type="Proteomes" id="UP000176303">
    <property type="component" value="Unassembled WGS sequence"/>
</dbReference>
<protein>
    <submittedName>
        <fullName evidence="2">Uncharacterized protein</fullName>
    </submittedName>
</protein>
<keyword evidence="1" id="KW-0472">Membrane</keyword>
<keyword evidence="1" id="KW-1133">Transmembrane helix</keyword>
<feature type="transmembrane region" description="Helical" evidence="1">
    <location>
        <begin position="71"/>
        <end position="91"/>
    </location>
</feature>
<sequence>MNDSFKPTLATRVALFFSLAAGIGLNPLTVTWFFVSDRELSFLSAALILFVNIVFLLLGIALLVVRRKRAVFSVILFTGVLAIVTLTSLTASEIFLSALSKKGGFGKFQNRFFGKNPIVRAYEPTERLYLHPYYFFGLSRDPAIISQTSSTVLSYSPSLFRGASPESRGTRKLAFLVGGSAAFGSYSSSNETTLSGSLNTLQDEYLVVNAANPSWMSLQEFYRVAVELIDYQPELIIALDGYNDASNGYQRYARGDEELLNAPLFYSELLDIVTRTQKRESRLISITSRLHFPPFPRTLEFFNRLLPPLRLVRQSMAVPVDSPQIDRSALEKHAQQTAERYVKNLRLMRTITDSAESKFVVVFQPVLFQHANVSSEARSIFEFQKREDFLYYLDAFREYVLTSASDLNIVDASSIFDPTLKDGVPVEQLFVDPVHLTDAGFQKLAQELIPIILRL</sequence>
<keyword evidence="1" id="KW-0812">Transmembrane</keyword>
<dbReference type="AlphaFoldDB" id="A0A1F7U3B9"/>
<evidence type="ECO:0000256" key="1">
    <source>
        <dbReference type="SAM" id="Phobius"/>
    </source>
</evidence>
<dbReference type="STRING" id="1802391.A3D72_04195"/>
<accession>A0A1F7U3B9</accession>
<evidence type="ECO:0000313" key="2">
    <source>
        <dbReference type="EMBL" id="OGL72742.1"/>
    </source>
</evidence>
<comment type="caution">
    <text evidence="2">The sequence shown here is derived from an EMBL/GenBank/DDBJ whole genome shotgun (WGS) entry which is preliminary data.</text>
</comment>
<feature type="transmembrane region" description="Helical" evidence="1">
    <location>
        <begin position="12"/>
        <end position="35"/>
    </location>
</feature>
<gene>
    <name evidence="2" type="ORF">A3D72_04195</name>
</gene>
<reference evidence="2 3" key="1">
    <citation type="journal article" date="2016" name="Nat. Commun.">
        <title>Thousands of microbial genomes shed light on interconnected biogeochemical processes in an aquifer system.</title>
        <authorList>
            <person name="Anantharaman K."/>
            <person name="Brown C.T."/>
            <person name="Hug L.A."/>
            <person name="Sharon I."/>
            <person name="Castelle C.J."/>
            <person name="Probst A.J."/>
            <person name="Thomas B.C."/>
            <person name="Singh A."/>
            <person name="Wilkins M.J."/>
            <person name="Karaoz U."/>
            <person name="Brodie E.L."/>
            <person name="Williams K.H."/>
            <person name="Hubbard S.S."/>
            <person name="Banfield J.F."/>
        </authorList>
    </citation>
    <scope>NUCLEOTIDE SEQUENCE [LARGE SCALE GENOMIC DNA]</scope>
</reference>
<evidence type="ECO:0000313" key="3">
    <source>
        <dbReference type="Proteomes" id="UP000176303"/>
    </source>
</evidence>
<dbReference type="SUPFAM" id="SSF52266">
    <property type="entry name" value="SGNH hydrolase"/>
    <property type="match status" value="1"/>
</dbReference>
<proteinExistence type="predicted"/>